<evidence type="ECO:0000256" key="1">
    <source>
        <dbReference type="ARBA" id="ARBA00004651"/>
    </source>
</evidence>
<name>A0A318SF24_9DEIO</name>
<organism evidence="8 9">
    <name type="scientific">Deinococcus yavapaiensis KR-236</name>
    <dbReference type="NCBI Taxonomy" id="694435"/>
    <lineage>
        <taxon>Bacteria</taxon>
        <taxon>Thermotogati</taxon>
        <taxon>Deinococcota</taxon>
        <taxon>Deinococci</taxon>
        <taxon>Deinococcales</taxon>
        <taxon>Deinococcaceae</taxon>
        <taxon>Deinococcus</taxon>
    </lineage>
</organism>
<dbReference type="InterPro" id="IPR000620">
    <property type="entry name" value="EamA_dom"/>
</dbReference>
<sequence length="268" mass="27426">MLAAVSIQGGAALAKSLFPVVGPFGVSALRIGFAAVILALLWRPNVRAHTRGELGLAVVFGLALGLMNLSFYASIERIPIGIAVTLEFVGPLGVAVLSSKRKLDFLWVVLAAAGILLIAPIHGANSLDPLGVGLALLAAGFWAAYILLGARVSRAFSGGQGLAVGMIVAALVALPIGFAQGGADLLVPTTIMLGLGVALMSSAVPYSLEMMALRRLPSKTFSILMSLEPAIAATVGFLFLREALTLQQLLAMTLVIAASVGSSLSAGR</sequence>
<dbReference type="EMBL" id="QJSX01000002">
    <property type="protein sequence ID" value="PYE55845.1"/>
    <property type="molecule type" value="Genomic_DNA"/>
</dbReference>
<keyword evidence="5 6" id="KW-0472">Membrane</keyword>
<dbReference type="Gene3D" id="1.10.3730.20">
    <property type="match status" value="1"/>
</dbReference>
<keyword evidence="3 6" id="KW-0812">Transmembrane</keyword>
<dbReference type="Pfam" id="PF00892">
    <property type="entry name" value="EamA"/>
    <property type="match status" value="1"/>
</dbReference>
<feature type="transmembrane region" description="Helical" evidence="6">
    <location>
        <begin position="78"/>
        <end position="98"/>
    </location>
</feature>
<dbReference type="Proteomes" id="UP000248326">
    <property type="component" value="Unassembled WGS sequence"/>
</dbReference>
<proteinExistence type="predicted"/>
<accession>A0A318SF24</accession>
<evidence type="ECO:0000313" key="8">
    <source>
        <dbReference type="EMBL" id="PYE55845.1"/>
    </source>
</evidence>
<evidence type="ECO:0000256" key="4">
    <source>
        <dbReference type="ARBA" id="ARBA00022989"/>
    </source>
</evidence>
<protein>
    <submittedName>
        <fullName evidence="8">Inner membrane transporter RhtA</fullName>
    </submittedName>
</protein>
<evidence type="ECO:0000259" key="7">
    <source>
        <dbReference type="Pfam" id="PF00892"/>
    </source>
</evidence>
<keyword evidence="4 6" id="KW-1133">Transmembrane helix</keyword>
<dbReference type="PANTHER" id="PTHR42920">
    <property type="entry name" value="OS03G0707200 PROTEIN-RELATED"/>
    <property type="match status" value="1"/>
</dbReference>
<feature type="transmembrane region" description="Helical" evidence="6">
    <location>
        <begin position="246"/>
        <end position="266"/>
    </location>
</feature>
<feature type="transmembrane region" description="Helical" evidence="6">
    <location>
        <begin position="185"/>
        <end position="208"/>
    </location>
</feature>
<dbReference type="InterPro" id="IPR051258">
    <property type="entry name" value="Diverse_Substrate_Transporter"/>
</dbReference>
<dbReference type="SUPFAM" id="SSF103481">
    <property type="entry name" value="Multidrug resistance efflux transporter EmrE"/>
    <property type="match status" value="2"/>
</dbReference>
<feature type="transmembrane region" description="Helical" evidence="6">
    <location>
        <begin position="24"/>
        <end position="42"/>
    </location>
</feature>
<comment type="subcellular location">
    <subcellularLocation>
        <location evidence="1">Cell membrane</location>
        <topology evidence="1">Multi-pass membrane protein</topology>
    </subcellularLocation>
</comment>
<feature type="transmembrane region" description="Helical" evidence="6">
    <location>
        <begin position="130"/>
        <end position="150"/>
    </location>
</feature>
<keyword evidence="9" id="KW-1185">Reference proteome</keyword>
<feature type="transmembrane region" description="Helical" evidence="6">
    <location>
        <begin position="54"/>
        <end position="72"/>
    </location>
</feature>
<gene>
    <name evidence="8" type="ORF">DES52_102211</name>
</gene>
<dbReference type="InterPro" id="IPR037185">
    <property type="entry name" value="EmrE-like"/>
</dbReference>
<evidence type="ECO:0000256" key="6">
    <source>
        <dbReference type="SAM" id="Phobius"/>
    </source>
</evidence>
<reference evidence="8 9" key="1">
    <citation type="submission" date="2018-06" db="EMBL/GenBank/DDBJ databases">
        <title>Genomic Encyclopedia of Type Strains, Phase IV (KMG-IV): sequencing the most valuable type-strain genomes for metagenomic binning, comparative biology and taxonomic classification.</title>
        <authorList>
            <person name="Goeker M."/>
        </authorList>
    </citation>
    <scope>NUCLEOTIDE SEQUENCE [LARGE SCALE GENOMIC DNA]</scope>
    <source>
        <strain evidence="8 9">DSM 18048</strain>
    </source>
</reference>
<evidence type="ECO:0000256" key="2">
    <source>
        <dbReference type="ARBA" id="ARBA00022475"/>
    </source>
</evidence>
<feature type="transmembrane region" description="Helical" evidence="6">
    <location>
        <begin position="220"/>
        <end position="240"/>
    </location>
</feature>
<evidence type="ECO:0000256" key="5">
    <source>
        <dbReference type="ARBA" id="ARBA00023136"/>
    </source>
</evidence>
<feature type="transmembrane region" description="Helical" evidence="6">
    <location>
        <begin position="105"/>
        <end position="124"/>
    </location>
</feature>
<dbReference type="RefSeq" id="WP_110885390.1">
    <property type="nucleotide sequence ID" value="NZ_QJSX01000002.1"/>
</dbReference>
<feature type="domain" description="EamA" evidence="7">
    <location>
        <begin position="130"/>
        <end position="261"/>
    </location>
</feature>
<dbReference type="AlphaFoldDB" id="A0A318SF24"/>
<dbReference type="PANTHER" id="PTHR42920:SF5">
    <property type="entry name" value="EAMA DOMAIN-CONTAINING PROTEIN"/>
    <property type="match status" value="1"/>
</dbReference>
<dbReference type="GO" id="GO:0005886">
    <property type="term" value="C:plasma membrane"/>
    <property type="evidence" value="ECO:0007669"/>
    <property type="project" value="UniProtKB-SubCell"/>
</dbReference>
<evidence type="ECO:0000313" key="9">
    <source>
        <dbReference type="Proteomes" id="UP000248326"/>
    </source>
</evidence>
<comment type="caution">
    <text evidence="8">The sequence shown here is derived from an EMBL/GenBank/DDBJ whole genome shotgun (WGS) entry which is preliminary data.</text>
</comment>
<evidence type="ECO:0000256" key="3">
    <source>
        <dbReference type="ARBA" id="ARBA00022692"/>
    </source>
</evidence>
<dbReference type="OrthoDB" id="9815120at2"/>
<keyword evidence="2" id="KW-1003">Cell membrane</keyword>
<feature type="transmembrane region" description="Helical" evidence="6">
    <location>
        <begin position="162"/>
        <end position="179"/>
    </location>
</feature>